<accession>A0A1F6C265</accession>
<evidence type="ECO:0000256" key="2">
    <source>
        <dbReference type="HAMAP-Rule" id="MF_00973"/>
    </source>
</evidence>
<evidence type="ECO:0000313" key="3">
    <source>
        <dbReference type="EMBL" id="OGG43251.1"/>
    </source>
</evidence>
<dbReference type="InterPro" id="IPR002882">
    <property type="entry name" value="CofD"/>
</dbReference>
<dbReference type="HAMAP" id="MF_00973">
    <property type="entry name" value="Gluconeogen_factor"/>
    <property type="match status" value="1"/>
</dbReference>
<comment type="subcellular location">
    <subcellularLocation>
        <location evidence="2">Cytoplasm</location>
    </subcellularLocation>
</comment>
<sequence length="321" mass="35649">MIKKEKKKIVVIGGGTGIFSVLNGLKNYFDDVSAIVSMADDGGSTGILREEFGILPPGDVRRAIVALACSDNKILSELFNYRFKEGRGLAGHTFGNLMIAALERITGSFDKAIKEASKIFALKGKVIPVTLQHTRLHAKLENGQIVSKESNIDIPRHDGHLKIKKVWLKPTARLNSEAEKEILAADLIIIGPGDLYTSLIPNLLVRGLKKSLKQTNAKIIYFVNLMTKHGETDSFRASDFLRVLENYLGKGVLDYVAVNSKKPAPVRLRPYVSERAYLVENDFKKTNKKPILIAADLMRPRGFIRHDAEKTANIIKKFLQA</sequence>
<dbReference type="InterPro" id="IPR010119">
    <property type="entry name" value="Gluconeogen_factor"/>
</dbReference>
<dbReference type="GO" id="GO:0043743">
    <property type="term" value="F:LPPG:FO 2-phospho-L-lactate transferase activity"/>
    <property type="evidence" value="ECO:0007669"/>
    <property type="project" value="InterPro"/>
</dbReference>
<comment type="similarity">
    <text evidence="2">Belongs to the gluconeogenesis factor family.</text>
</comment>
<keyword evidence="1 2" id="KW-0963">Cytoplasm</keyword>
<evidence type="ECO:0000313" key="4">
    <source>
        <dbReference type="Proteomes" id="UP000176633"/>
    </source>
</evidence>
<dbReference type="AlphaFoldDB" id="A0A1F6C265"/>
<dbReference type="NCBIfam" id="TIGR01826">
    <property type="entry name" value="CofD_related"/>
    <property type="match status" value="1"/>
</dbReference>
<dbReference type="GO" id="GO:0008360">
    <property type="term" value="P:regulation of cell shape"/>
    <property type="evidence" value="ECO:0007669"/>
    <property type="project" value="UniProtKB-UniRule"/>
</dbReference>
<dbReference type="CDD" id="cd07187">
    <property type="entry name" value="YvcK_like"/>
    <property type="match status" value="1"/>
</dbReference>
<gene>
    <name evidence="3" type="ORF">A3G50_01195</name>
</gene>
<dbReference type="STRING" id="1798473.A3G50_01195"/>
<comment type="function">
    <text evidence="2">Required for morphogenesis under gluconeogenic growth conditions.</text>
</comment>
<proteinExistence type="inferred from homology"/>
<organism evidence="3 4">
    <name type="scientific">Candidatus Jorgensenbacteria bacterium RIFCSPLOWO2_12_FULL_42_11</name>
    <dbReference type="NCBI Taxonomy" id="1798473"/>
    <lineage>
        <taxon>Bacteria</taxon>
        <taxon>Candidatus Joergenseniibacteriota</taxon>
    </lineage>
</organism>
<dbReference type="Proteomes" id="UP000176633">
    <property type="component" value="Unassembled WGS sequence"/>
</dbReference>
<dbReference type="PANTHER" id="PTHR30135">
    <property type="entry name" value="UNCHARACTERIZED PROTEIN YVCK-RELATED"/>
    <property type="match status" value="1"/>
</dbReference>
<dbReference type="PANTHER" id="PTHR30135:SF3">
    <property type="entry name" value="GLUCONEOGENESIS FACTOR-RELATED"/>
    <property type="match status" value="1"/>
</dbReference>
<comment type="caution">
    <text evidence="3">The sequence shown here is derived from an EMBL/GenBank/DDBJ whole genome shotgun (WGS) entry which is preliminary data.</text>
</comment>
<dbReference type="Gene3D" id="3.40.50.10680">
    <property type="entry name" value="CofD-like domains"/>
    <property type="match status" value="1"/>
</dbReference>
<name>A0A1F6C265_9BACT</name>
<protein>
    <recommendedName>
        <fullName evidence="2">Putative gluconeogenesis factor</fullName>
    </recommendedName>
</protein>
<dbReference type="Pfam" id="PF01933">
    <property type="entry name" value="CofD"/>
    <property type="match status" value="1"/>
</dbReference>
<dbReference type="SUPFAM" id="SSF142338">
    <property type="entry name" value="CofD-like"/>
    <property type="match status" value="1"/>
</dbReference>
<dbReference type="EMBL" id="MFKM01000019">
    <property type="protein sequence ID" value="OGG43251.1"/>
    <property type="molecule type" value="Genomic_DNA"/>
</dbReference>
<dbReference type="InterPro" id="IPR038136">
    <property type="entry name" value="CofD-like_dom_sf"/>
</dbReference>
<reference evidence="3 4" key="1">
    <citation type="journal article" date="2016" name="Nat. Commun.">
        <title>Thousands of microbial genomes shed light on interconnected biogeochemical processes in an aquifer system.</title>
        <authorList>
            <person name="Anantharaman K."/>
            <person name="Brown C.T."/>
            <person name="Hug L.A."/>
            <person name="Sharon I."/>
            <person name="Castelle C.J."/>
            <person name="Probst A.J."/>
            <person name="Thomas B.C."/>
            <person name="Singh A."/>
            <person name="Wilkins M.J."/>
            <person name="Karaoz U."/>
            <person name="Brodie E.L."/>
            <person name="Williams K.H."/>
            <person name="Hubbard S.S."/>
            <person name="Banfield J.F."/>
        </authorList>
    </citation>
    <scope>NUCLEOTIDE SEQUENCE [LARGE SCALE GENOMIC DNA]</scope>
</reference>
<evidence type="ECO:0000256" key="1">
    <source>
        <dbReference type="ARBA" id="ARBA00022490"/>
    </source>
</evidence>
<dbReference type="GO" id="GO:0005737">
    <property type="term" value="C:cytoplasm"/>
    <property type="evidence" value="ECO:0007669"/>
    <property type="project" value="UniProtKB-SubCell"/>
</dbReference>